<reference evidence="1 2" key="1">
    <citation type="submission" date="2016-03" db="EMBL/GenBank/DDBJ databases">
        <title>Acetic acid bacteria sequencing.</title>
        <authorList>
            <person name="Brandt J."/>
            <person name="Jakob F."/>
            <person name="Vogel R.F."/>
        </authorList>
    </citation>
    <scope>NUCLEOTIDE SEQUENCE [LARGE SCALE GENOMIC DNA]</scope>
    <source>
        <strain evidence="1 2">NBRC 101099</strain>
    </source>
</reference>
<dbReference type="OrthoDB" id="9803941at2"/>
<gene>
    <name evidence="1" type="ORF">A0U93_15470</name>
</gene>
<dbReference type="Proteomes" id="UP000188604">
    <property type="component" value="Chromosome"/>
</dbReference>
<dbReference type="STRING" id="320497.A0U93_15470"/>
<sequence length="139" mass="15663">MSARRKKRQMTVYLDPVLSRAIGEMATRRRQSGSLVVETALAAFFTPEDDAAGEAATGRRLDRMERRLGRLERDVGIGVETLAMFIRFWMVSNPPLPEPLSAAAQAQAAERYERFLEMLGRRLSTGQRLHGDLRPETDS</sequence>
<proteinExistence type="predicted"/>
<evidence type="ECO:0000313" key="2">
    <source>
        <dbReference type="Proteomes" id="UP000188604"/>
    </source>
</evidence>
<organism evidence="1 2">
    <name type="scientific">Neoasaia chiangmaiensis</name>
    <dbReference type="NCBI Taxonomy" id="320497"/>
    <lineage>
        <taxon>Bacteria</taxon>
        <taxon>Pseudomonadati</taxon>
        <taxon>Pseudomonadota</taxon>
        <taxon>Alphaproteobacteria</taxon>
        <taxon>Acetobacterales</taxon>
        <taxon>Acetobacteraceae</taxon>
        <taxon>Neoasaia</taxon>
    </lineage>
</organism>
<protein>
    <submittedName>
        <fullName evidence="1">CopG family transcriptional regulator</fullName>
    </submittedName>
</protein>
<dbReference type="KEGG" id="nch:A0U93_15470"/>
<evidence type="ECO:0000313" key="1">
    <source>
        <dbReference type="EMBL" id="AQS89082.1"/>
    </source>
</evidence>
<accession>A0A1U9KTM1</accession>
<name>A0A1U9KTM1_9PROT</name>
<dbReference type="RefSeq" id="WP_077808139.1">
    <property type="nucleotide sequence ID" value="NZ_BJXS01000011.1"/>
</dbReference>
<dbReference type="EMBL" id="CP014691">
    <property type="protein sequence ID" value="AQS89082.1"/>
    <property type="molecule type" value="Genomic_DNA"/>
</dbReference>
<dbReference type="AlphaFoldDB" id="A0A1U9KTM1"/>
<keyword evidence="2" id="KW-1185">Reference proteome</keyword>